<dbReference type="AlphaFoldDB" id="A0AAE0NE83"/>
<reference evidence="3" key="2">
    <citation type="submission" date="2023-06" db="EMBL/GenBank/DDBJ databases">
        <authorList>
            <consortium name="Lawrence Berkeley National Laboratory"/>
            <person name="Haridas S."/>
            <person name="Hensen N."/>
            <person name="Bonometti L."/>
            <person name="Westerberg I."/>
            <person name="Brannstrom I.O."/>
            <person name="Guillou S."/>
            <person name="Cros-Aarteil S."/>
            <person name="Calhoun S."/>
            <person name="Kuo A."/>
            <person name="Mondo S."/>
            <person name="Pangilinan J."/>
            <person name="Riley R."/>
            <person name="Labutti K."/>
            <person name="Andreopoulos B."/>
            <person name="Lipzen A."/>
            <person name="Chen C."/>
            <person name="Yanf M."/>
            <person name="Daum C."/>
            <person name="Ng V."/>
            <person name="Clum A."/>
            <person name="Steindorff A."/>
            <person name="Ohm R."/>
            <person name="Martin F."/>
            <person name="Silar P."/>
            <person name="Natvig D."/>
            <person name="Lalanne C."/>
            <person name="Gautier V."/>
            <person name="Ament-Velasquez S.L."/>
            <person name="Kruys A."/>
            <person name="Hutchinson M.I."/>
            <person name="Powell A.J."/>
            <person name="Barry K."/>
            <person name="Miller A.N."/>
            <person name="Grigoriev I.V."/>
            <person name="Debuchy R."/>
            <person name="Gladieux P."/>
            <person name="Thoren M.H."/>
            <person name="Johannesson H."/>
        </authorList>
    </citation>
    <scope>NUCLEOTIDE SEQUENCE</scope>
    <source>
        <strain evidence="3">CBS 958.72</strain>
    </source>
</reference>
<feature type="region of interest" description="Disordered" evidence="1">
    <location>
        <begin position="222"/>
        <end position="247"/>
    </location>
</feature>
<accession>A0AAE0NE83</accession>
<dbReference type="EMBL" id="JAULSN010000002">
    <property type="protein sequence ID" value="KAK3379847.1"/>
    <property type="molecule type" value="Genomic_DNA"/>
</dbReference>
<evidence type="ECO:0000313" key="3">
    <source>
        <dbReference type="EMBL" id="KAK3379847.1"/>
    </source>
</evidence>
<dbReference type="PROSITE" id="PS50108">
    <property type="entry name" value="CRIB"/>
    <property type="match status" value="1"/>
</dbReference>
<proteinExistence type="predicted"/>
<sequence>MNIWAVSNMPVHSVERRPWRRSEKKPKFFGTEPAAAVQPVAPEPGPDMARHDEAIARLLQPAMDGPPSPESIRALNKQVMRAPSGGDRHHSQTSSSGSSSLRSLASADRPSWDTPAESLPLSRKSSGRSTASSMQPRERPESVQIFGKTLFSRRSKHRAESNPQSSSETSLNSADLSRDLPPLPTTSLSVRDSVIPSFFSRRRAATHSESAQRKLVISEPYNFQHMAHSQKDRAGRSALSSARPQDPLHFADFSSEELPLPEEIPAPRRVLKHTRSHEQLNKPPPRPPRSPIQQSFGAAPPTPPPRVSSRMSLRRDSLASSLDQSTTTPFRHPQPYAPALSPPAQSYTPPLDMDAIPEDAAPKSDDLNWPLPADAPLPDVPEEDETGMSRPSRASVVSNRSLRASQSVPVLRALSLRHDDGSRRRSSGASDTLGRLDLFAAQRALKAGLNDSNPSQISHDSWEDDIDYCYEHAAEADCDYAWERPSLDLNRDCDCDTLAGTPLPDETRRVSPATLSPGCFDVPDLSPVSQLSATAHEAITPILPNPRASNFSLPIVKLARTSSEGSFRESHGFTLSPSLLIPADYREASDATYDYHDASYPSRASVSDLSRPSSQTGMQSSETLHRFPSSESSWQVPMPTLAESDDEIAHLPLASSSDSNLVRLALSKHSTHRSKESIIARRQRSRTSSLSNQYALFPSLYMGGNRI</sequence>
<feature type="region of interest" description="Disordered" evidence="1">
    <location>
        <begin position="602"/>
        <end position="634"/>
    </location>
</feature>
<evidence type="ECO:0000313" key="4">
    <source>
        <dbReference type="Proteomes" id="UP001287356"/>
    </source>
</evidence>
<keyword evidence="4" id="KW-1185">Reference proteome</keyword>
<feature type="region of interest" description="Disordered" evidence="1">
    <location>
        <begin position="272"/>
        <end position="401"/>
    </location>
</feature>
<organism evidence="3 4">
    <name type="scientific">Lasiosphaeria ovina</name>
    <dbReference type="NCBI Taxonomy" id="92902"/>
    <lineage>
        <taxon>Eukaryota</taxon>
        <taxon>Fungi</taxon>
        <taxon>Dikarya</taxon>
        <taxon>Ascomycota</taxon>
        <taxon>Pezizomycotina</taxon>
        <taxon>Sordariomycetes</taxon>
        <taxon>Sordariomycetidae</taxon>
        <taxon>Sordariales</taxon>
        <taxon>Lasiosphaeriaceae</taxon>
        <taxon>Lasiosphaeria</taxon>
    </lineage>
</organism>
<feature type="region of interest" description="Disordered" evidence="1">
    <location>
        <begin position="1"/>
        <end position="194"/>
    </location>
</feature>
<gene>
    <name evidence="3" type="ORF">B0T24DRAFT_613185</name>
</gene>
<feature type="compositionally biased region" description="Polar residues" evidence="1">
    <location>
        <begin position="161"/>
        <end position="175"/>
    </location>
</feature>
<reference evidence="3" key="1">
    <citation type="journal article" date="2023" name="Mol. Phylogenet. Evol.">
        <title>Genome-scale phylogeny and comparative genomics of the fungal order Sordariales.</title>
        <authorList>
            <person name="Hensen N."/>
            <person name="Bonometti L."/>
            <person name="Westerberg I."/>
            <person name="Brannstrom I.O."/>
            <person name="Guillou S."/>
            <person name="Cros-Aarteil S."/>
            <person name="Calhoun S."/>
            <person name="Haridas S."/>
            <person name="Kuo A."/>
            <person name="Mondo S."/>
            <person name="Pangilinan J."/>
            <person name="Riley R."/>
            <person name="LaButti K."/>
            <person name="Andreopoulos B."/>
            <person name="Lipzen A."/>
            <person name="Chen C."/>
            <person name="Yan M."/>
            <person name="Daum C."/>
            <person name="Ng V."/>
            <person name="Clum A."/>
            <person name="Steindorff A."/>
            <person name="Ohm R.A."/>
            <person name="Martin F."/>
            <person name="Silar P."/>
            <person name="Natvig D.O."/>
            <person name="Lalanne C."/>
            <person name="Gautier V."/>
            <person name="Ament-Velasquez S.L."/>
            <person name="Kruys A."/>
            <person name="Hutchinson M.I."/>
            <person name="Powell A.J."/>
            <person name="Barry K."/>
            <person name="Miller A.N."/>
            <person name="Grigoriev I.V."/>
            <person name="Debuchy R."/>
            <person name="Gladieux P."/>
            <person name="Hiltunen Thoren M."/>
            <person name="Johannesson H."/>
        </authorList>
    </citation>
    <scope>NUCLEOTIDE SEQUENCE</scope>
    <source>
        <strain evidence="3">CBS 958.72</strain>
    </source>
</reference>
<dbReference type="Proteomes" id="UP001287356">
    <property type="component" value="Unassembled WGS sequence"/>
</dbReference>
<dbReference type="InterPro" id="IPR000095">
    <property type="entry name" value="CRIB_dom"/>
</dbReference>
<name>A0AAE0NE83_9PEZI</name>
<protein>
    <recommendedName>
        <fullName evidence="2">CRIB domain-containing protein</fullName>
    </recommendedName>
</protein>
<feature type="compositionally biased region" description="Low complexity" evidence="1">
    <location>
        <begin position="122"/>
        <end position="133"/>
    </location>
</feature>
<evidence type="ECO:0000256" key="1">
    <source>
        <dbReference type="SAM" id="MobiDB-lite"/>
    </source>
</evidence>
<evidence type="ECO:0000259" key="2">
    <source>
        <dbReference type="PROSITE" id="PS50108"/>
    </source>
</evidence>
<feature type="compositionally biased region" description="Low complexity" evidence="1">
    <location>
        <begin position="92"/>
        <end position="109"/>
    </location>
</feature>
<comment type="caution">
    <text evidence="3">The sequence shown here is derived from an EMBL/GenBank/DDBJ whole genome shotgun (WGS) entry which is preliminary data.</text>
</comment>
<feature type="domain" description="CRIB" evidence="2">
    <location>
        <begin position="217"/>
        <end position="230"/>
    </location>
</feature>
<feature type="compositionally biased region" description="Polar residues" evidence="1">
    <location>
        <begin position="602"/>
        <end position="622"/>
    </location>
</feature>